<dbReference type="Gene3D" id="3.40.50.10310">
    <property type="entry name" value="Creatininase"/>
    <property type="match status" value="1"/>
</dbReference>
<evidence type="ECO:0000256" key="1">
    <source>
        <dbReference type="ARBA" id="ARBA00001947"/>
    </source>
</evidence>
<evidence type="ECO:0000256" key="4">
    <source>
        <dbReference type="ARBA" id="ARBA00022833"/>
    </source>
</evidence>
<dbReference type="PANTHER" id="PTHR35005">
    <property type="entry name" value="3-DEHYDRO-SCYLLO-INOSOSE HYDROLASE"/>
    <property type="match status" value="1"/>
</dbReference>
<dbReference type="Pfam" id="PF02633">
    <property type="entry name" value="Creatininase"/>
    <property type="match status" value="1"/>
</dbReference>
<sequence length="277" mass="29112">MTLVRWQHGNRSELGELLPEAIVVLPLGATEQHGPHLATGTDWILAEAASVRAASLVHERAARPLVVAPVLPFGASDHHLPFGGTLSLSAETLLAVLLDVARSLRADGARRVLLVNGHGGNTGVCHAAAATASTRYHLNVAHIDYWNLADSRLHYRGKGEGGGASLTVEGADAPTLASAPDLAPAPDPVPVPGHAGEFETALMLGLDAGFVAECKERPEPPVGAVVDDVALHTAESWQRIDGYTDRPELADPAIGRKWFDQLAAALGDRLLELAEVL</sequence>
<protein>
    <submittedName>
        <fullName evidence="6">Creatininase family protein</fullName>
    </submittedName>
</protein>
<proteinExistence type="inferred from homology"/>
<dbReference type="InterPro" id="IPR003785">
    <property type="entry name" value="Creatininase/forma_Hydrolase"/>
</dbReference>
<name>A0ABN2DSI9_9ACTN</name>
<dbReference type="SUPFAM" id="SSF102215">
    <property type="entry name" value="Creatininase"/>
    <property type="match status" value="1"/>
</dbReference>
<accession>A0ABN2DSI9</accession>
<dbReference type="InterPro" id="IPR024087">
    <property type="entry name" value="Creatininase-like_sf"/>
</dbReference>
<dbReference type="RefSeq" id="WP_344235948.1">
    <property type="nucleotide sequence ID" value="NZ_BAAAPH010000014.1"/>
</dbReference>
<keyword evidence="4" id="KW-0862">Zinc</keyword>
<evidence type="ECO:0000313" key="6">
    <source>
        <dbReference type="EMBL" id="GAA1583808.1"/>
    </source>
</evidence>
<evidence type="ECO:0000256" key="2">
    <source>
        <dbReference type="ARBA" id="ARBA00022723"/>
    </source>
</evidence>
<dbReference type="Proteomes" id="UP001501705">
    <property type="component" value="Unassembled WGS sequence"/>
</dbReference>
<gene>
    <name evidence="6" type="ORF">GCM10009804_45290</name>
</gene>
<dbReference type="PANTHER" id="PTHR35005:SF1">
    <property type="entry name" value="2-AMINO-5-FORMYLAMINO-6-RIBOSYLAMINOPYRIMIDIN-4(3H)-ONE 5'-MONOPHOSPHATE DEFORMYLASE"/>
    <property type="match status" value="1"/>
</dbReference>
<keyword evidence="2" id="KW-0479">Metal-binding</keyword>
<dbReference type="EMBL" id="BAAAPH010000014">
    <property type="protein sequence ID" value="GAA1583808.1"/>
    <property type="molecule type" value="Genomic_DNA"/>
</dbReference>
<comment type="cofactor">
    <cofactor evidence="1">
        <name>Zn(2+)</name>
        <dbReference type="ChEBI" id="CHEBI:29105"/>
    </cofactor>
</comment>
<evidence type="ECO:0000256" key="3">
    <source>
        <dbReference type="ARBA" id="ARBA00022801"/>
    </source>
</evidence>
<comment type="caution">
    <text evidence="6">The sequence shown here is derived from an EMBL/GenBank/DDBJ whole genome shotgun (WGS) entry which is preliminary data.</text>
</comment>
<organism evidence="6 7">
    <name type="scientific">Kribbella hippodromi</name>
    <dbReference type="NCBI Taxonomy" id="434347"/>
    <lineage>
        <taxon>Bacteria</taxon>
        <taxon>Bacillati</taxon>
        <taxon>Actinomycetota</taxon>
        <taxon>Actinomycetes</taxon>
        <taxon>Propionibacteriales</taxon>
        <taxon>Kribbellaceae</taxon>
        <taxon>Kribbella</taxon>
    </lineage>
</organism>
<keyword evidence="7" id="KW-1185">Reference proteome</keyword>
<evidence type="ECO:0000256" key="5">
    <source>
        <dbReference type="ARBA" id="ARBA00024029"/>
    </source>
</evidence>
<reference evidence="6 7" key="1">
    <citation type="journal article" date="2019" name="Int. J. Syst. Evol. Microbiol.">
        <title>The Global Catalogue of Microorganisms (GCM) 10K type strain sequencing project: providing services to taxonomists for standard genome sequencing and annotation.</title>
        <authorList>
            <consortium name="The Broad Institute Genomics Platform"/>
            <consortium name="The Broad Institute Genome Sequencing Center for Infectious Disease"/>
            <person name="Wu L."/>
            <person name="Ma J."/>
        </authorList>
    </citation>
    <scope>NUCLEOTIDE SEQUENCE [LARGE SCALE GENOMIC DNA]</scope>
    <source>
        <strain evidence="6 7">JCM 15572</strain>
    </source>
</reference>
<comment type="similarity">
    <text evidence="5">Belongs to the creatininase superfamily.</text>
</comment>
<keyword evidence="3" id="KW-0378">Hydrolase</keyword>
<evidence type="ECO:0000313" key="7">
    <source>
        <dbReference type="Proteomes" id="UP001501705"/>
    </source>
</evidence>